<name>A0AAE9XQ70_9PROT</name>
<evidence type="ECO:0000313" key="3">
    <source>
        <dbReference type="Proteomes" id="UP001217500"/>
    </source>
</evidence>
<dbReference type="AlphaFoldDB" id="A0AAE9XQ70"/>
<evidence type="ECO:0000259" key="1">
    <source>
        <dbReference type="Pfam" id="PF12680"/>
    </source>
</evidence>
<evidence type="ECO:0000313" key="2">
    <source>
        <dbReference type="EMBL" id="WCL55253.1"/>
    </source>
</evidence>
<dbReference type="EMBL" id="CP116805">
    <property type="protein sequence ID" value="WCL55253.1"/>
    <property type="molecule type" value="Genomic_DNA"/>
</dbReference>
<reference evidence="2" key="1">
    <citation type="submission" date="2023-01" db="EMBL/GenBank/DDBJ databases">
        <title>The genome sequence of Kordiimonadaceae bacterium 6D33.</title>
        <authorList>
            <person name="Liu Y."/>
        </authorList>
    </citation>
    <scope>NUCLEOTIDE SEQUENCE</scope>
    <source>
        <strain evidence="2">6D33</strain>
    </source>
</reference>
<dbReference type="KEGG" id="gso:PH603_05720"/>
<protein>
    <submittedName>
        <fullName evidence="2">Nuclear transport factor 2 family protein</fullName>
    </submittedName>
</protein>
<feature type="domain" description="SnoaL-like" evidence="1">
    <location>
        <begin position="35"/>
        <end position="144"/>
    </location>
</feature>
<organism evidence="2 3">
    <name type="scientific">Gimibacter soli</name>
    <dbReference type="NCBI Taxonomy" id="3024400"/>
    <lineage>
        <taxon>Bacteria</taxon>
        <taxon>Pseudomonadati</taxon>
        <taxon>Pseudomonadota</taxon>
        <taxon>Alphaproteobacteria</taxon>
        <taxon>Kordiimonadales</taxon>
        <taxon>Temperatibacteraceae</taxon>
        <taxon>Gimibacter</taxon>
    </lineage>
</organism>
<gene>
    <name evidence="2" type="ORF">PH603_05720</name>
</gene>
<keyword evidence="3" id="KW-1185">Reference proteome</keyword>
<dbReference type="RefSeq" id="WP_289505038.1">
    <property type="nucleotide sequence ID" value="NZ_CP116805.1"/>
</dbReference>
<dbReference type="InterPro" id="IPR032710">
    <property type="entry name" value="NTF2-like_dom_sf"/>
</dbReference>
<dbReference type="SUPFAM" id="SSF54427">
    <property type="entry name" value="NTF2-like"/>
    <property type="match status" value="1"/>
</dbReference>
<dbReference type="Gene3D" id="3.10.450.50">
    <property type="match status" value="1"/>
</dbReference>
<sequence length="170" mass="18518">MSVVAFALLAVPATGAEETRPTYSGTTEVTAPVADAYFKAYIARDWDALEPLLADAASFEDQTARLVFGGVAREGRLAMMDLFRNGYASIKDMSFNPLRTIHSADFGLYEGVLHWEIDVNGVIVISETPFVTIVKVLEGKVIEHRDFVDYAPFIAAWKQASEAAKAAPKG</sequence>
<proteinExistence type="predicted"/>
<dbReference type="Pfam" id="PF12680">
    <property type="entry name" value="SnoaL_2"/>
    <property type="match status" value="1"/>
</dbReference>
<dbReference type="InterPro" id="IPR037401">
    <property type="entry name" value="SnoaL-like"/>
</dbReference>
<accession>A0AAE9XQ70</accession>
<dbReference type="Proteomes" id="UP001217500">
    <property type="component" value="Chromosome"/>
</dbReference>